<keyword evidence="7" id="KW-0966">Cell projection</keyword>
<keyword evidence="7" id="KW-0282">Flagellum</keyword>
<evidence type="ECO:0000256" key="4">
    <source>
        <dbReference type="ARBA" id="ARBA00023136"/>
    </source>
</evidence>
<evidence type="ECO:0000256" key="3">
    <source>
        <dbReference type="ARBA" id="ARBA00022989"/>
    </source>
</evidence>
<organism evidence="7 8">
    <name type="scientific">Cryobacterium tagatosivorans</name>
    <dbReference type="NCBI Taxonomy" id="1259199"/>
    <lineage>
        <taxon>Bacteria</taxon>
        <taxon>Bacillati</taxon>
        <taxon>Actinomycetota</taxon>
        <taxon>Actinomycetes</taxon>
        <taxon>Micrococcales</taxon>
        <taxon>Microbacteriaceae</taxon>
        <taxon>Cryobacterium</taxon>
    </lineage>
</organism>
<name>A0A4R8UEU4_9MICO</name>
<dbReference type="AlphaFoldDB" id="A0A4R8UEU4"/>
<dbReference type="Pfam" id="PF04347">
    <property type="entry name" value="FliO"/>
    <property type="match status" value="1"/>
</dbReference>
<dbReference type="InterPro" id="IPR022781">
    <property type="entry name" value="Flagellar_biosynth_FliO"/>
</dbReference>
<keyword evidence="5" id="KW-0975">Bacterial flagellum</keyword>
<accession>A0A4R8UEU4</accession>
<keyword evidence="8" id="KW-1185">Reference proteome</keyword>
<keyword evidence="1 5" id="KW-1003">Cell membrane</keyword>
<protein>
    <recommendedName>
        <fullName evidence="5">Flagellar protein</fullName>
    </recommendedName>
</protein>
<feature type="transmembrane region" description="Helical" evidence="5">
    <location>
        <begin position="6"/>
        <end position="24"/>
    </location>
</feature>
<evidence type="ECO:0000313" key="7">
    <source>
        <dbReference type="EMBL" id="TFB52059.1"/>
    </source>
</evidence>
<evidence type="ECO:0000313" key="8">
    <source>
        <dbReference type="Proteomes" id="UP000297866"/>
    </source>
</evidence>
<dbReference type="Proteomes" id="UP000297866">
    <property type="component" value="Unassembled WGS sequence"/>
</dbReference>
<keyword evidence="2 5" id="KW-0812">Transmembrane</keyword>
<dbReference type="EMBL" id="SOEZ01000038">
    <property type="protein sequence ID" value="TFB52059.1"/>
    <property type="molecule type" value="Genomic_DNA"/>
</dbReference>
<keyword evidence="7" id="KW-0969">Cilium</keyword>
<comment type="subcellular location">
    <subcellularLocation>
        <location evidence="5">Cell membrane</location>
    </subcellularLocation>
    <subcellularLocation>
        <location evidence="5">Bacterial flagellum basal body</location>
    </subcellularLocation>
</comment>
<feature type="region of interest" description="Disordered" evidence="6">
    <location>
        <begin position="95"/>
        <end position="158"/>
    </location>
</feature>
<evidence type="ECO:0000256" key="2">
    <source>
        <dbReference type="ARBA" id="ARBA00022692"/>
    </source>
</evidence>
<proteinExistence type="inferred from homology"/>
<keyword evidence="4 5" id="KW-0472">Membrane</keyword>
<gene>
    <name evidence="7" type="primary">fliO</name>
    <name evidence="7" type="ORF">E3O23_07740</name>
</gene>
<comment type="similarity">
    <text evidence="5">Belongs to the FliO/MopB family.</text>
</comment>
<evidence type="ECO:0000256" key="5">
    <source>
        <dbReference type="RuleBase" id="RU362064"/>
    </source>
</evidence>
<dbReference type="GO" id="GO:0044781">
    <property type="term" value="P:bacterial-type flagellum organization"/>
    <property type="evidence" value="ECO:0007669"/>
    <property type="project" value="UniProtKB-UniRule"/>
</dbReference>
<evidence type="ECO:0000256" key="6">
    <source>
        <dbReference type="SAM" id="MobiDB-lite"/>
    </source>
</evidence>
<dbReference type="GO" id="GO:0005886">
    <property type="term" value="C:plasma membrane"/>
    <property type="evidence" value="ECO:0007669"/>
    <property type="project" value="UniProtKB-SubCell"/>
</dbReference>
<sequence>MDTLLVGLRVVLSLAVVLGLLWVMQRRLSRGGRARGASNLVSVVGRQSLGSKASVVVVEIDGQRLILGVTEAQVTVLQGGGGAGARAETFAESMTVAEGSDPAGTELAGADLAGTDTEPEPPLEFRPRRKAGQAGRLGGSILSPATWQQTAAALRQER</sequence>
<dbReference type="OrthoDB" id="5191841at2"/>
<comment type="caution">
    <text evidence="7">The sequence shown here is derived from an EMBL/GenBank/DDBJ whole genome shotgun (WGS) entry which is preliminary data.</text>
</comment>
<dbReference type="RefSeq" id="WP_134489762.1">
    <property type="nucleotide sequence ID" value="NZ_SOEZ01000038.1"/>
</dbReference>
<evidence type="ECO:0000256" key="1">
    <source>
        <dbReference type="ARBA" id="ARBA00022475"/>
    </source>
</evidence>
<dbReference type="NCBIfam" id="TIGR03500">
    <property type="entry name" value="FliO_TIGR"/>
    <property type="match status" value="1"/>
</dbReference>
<keyword evidence="3 5" id="KW-1133">Transmembrane helix</keyword>
<reference evidence="7 8" key="1">
    <citation type="submission" date="2019-03" db="EMBL/GenBank/DDBJ databases">
        <title>Genomics of glacier-inhabiting Cryobacterium strains.</title>
        <authorList>
            <person name="Liu Q."/>
            <person name="Xin Y.-H."/>
        </authorList>
    </citation>
    <scope>NUCLEOTIDE SEQUENCE [LARGE SCALE GENOMIC DNA]</scope>
    <source>
        <strain evidence="7 8">Sr47</strain>
    </source>
</reference>
<dbReference type="GO" id="GO:0009425">
    <property type="term" value="C:bacterial-type flagellum basal body"/>
    <property type="evidence" value="ECO:0007669"/>
    <property type="project" value="UniProtKB-SubCell"/>
</dbReference>